<dbReference type="GO" id="GO:0006412">
    <property type="term" value="P:translation"/>
    <property type="evidence" value="ECO:0007669"/>
    <property type="project" value="UniProtKB-KW"/>
</dbReference>
<keyword evidence="3" id="KW-0378">Hydrolase</keyword>
<name>A0A6J7GXW7_9ZZZZ</name>
<dbReference type="NCBIfam" id="TIGR00079">
    <property type="entry name" value="pept_deformyl"/>
    <property type="match status" value="1"/>
</dbReference>
<dbReference type="PRINTS" id="PR01576">
    <property type="entry name" value="PDEFORMYLASE"/>
</dbReference>
<evidence type="ECO:0000256" key="5">
    <source>
        <dbReference type="ARBA" id="ARBA00037114"/>
    </source>
</evidence>
<evidence type="ECO:0000256" key="2">
    <source>
        <dbReference type="ARBA" id="ARBA00022723"/>
    </source>
</evidence>
<protein>
    <submittedName>
        <fullName evidence="6">Unannotated protein</fullName>
    </submittedName>
</protein>
<dbReference type="NCBIfam" id="NF001159">
    <property type="entry name" value="PRK00150.1-3"/>
    <property type="match status" value="1"/>
</dbReference>
<keyword evidence="2" id="KW-0479">Metal-binding</keyword>
<dbReference type="HAMAP" id="MF_00163">
    <property type="entry name" value="Pep_deformylase"/>
    <property type="match status" value="1"/>
</dbReference>
<evidence type="ECO:0000313" key="6">
    <source>
        <dbReference type="EMBL" id="CAB4909365.1"/>
    </source>
</evidence>
<dbReference type="EMBL" id="CAFBMB010000147">
    <property type="protein sequence ID" value="CAB4909365.1"/>
    <property type="molecule type" value="Genomic_DNA"/>
</dbReference>
<dbReference type="InterPro" id="IPR023635">
    <property type="entry name" value="Peptide_deformylase"/>
</dbReference>
<dbReference type="PANTHER" id="PTHR10458">
    <property type="entry name" value="PEPTIDE DEFORMYLASE"/>
    <property type="match status" value="1"/>
</dbReference>
<dbReference type="SUPFAM" id="SSF56420">
    <property type="entry name" value="Peptide deformylase"/>
    <property type="match status" value="1"/>
</dbReference>
<keyword evidence="4" id="KW-0648">Protein biosynthesis</keyword>
<dbReference type="PANTHER" id="PTHR10458:SF2">
    <property type="entry name" value="PEPTIDE DEFORMYLASE, MITOCHONDRIAL"/>
    <property type="match status" value="1"/>
</dbReference>
<dbReference type="AlphaFoldDB" id="A0A6J7GXW7"/>
<evidence type="ECO:0000256" key="4">
    <source>
        <dbReference type="ARBA" id="ARBA00022917"/>
    </source>
</evidence>
<dbReference type="Pfam" id="PF01327">
    <property type="entry name" value="Pep_deformylase"/>
    <property type="match status" value="1"/>
</dbReference>
<dbReference type="Gene3D" id="3.90.45.10">
    <property type="entry name" value="Peptide deformylase"/>
    <property type="match status" value="1"/>
</dbReference>
<comment type="similarity">
    <text evidence="1">Belongs to the polypeptide deformylase family.</text>
</comment>
<gene>
    <name evidence="6" type="ORF">UFOPK3516_01392</name>
</gene>
<dbReference type="GO" id="GO:0046872">
    <property type="term" value="F:metal ion binding"/>
    <property type="evidence" value="ECO:0007669"/>
    <property type="project" value="UniProtKB-KW"/>
</dbReference>
<evidence type="ECO:0000256" key="3">
    <source>
        <dbReference type="ARBA" id="ARBA00022801"/>
    </source>
</evidence>
<sequence>MAIRPIVIRGEPVLHTPATPVTAFDKDLRALIRDMFDTVDAAPGVGLAAPQIGVGQRVIVYDFDHDSDAPRRGVIVNPELFMSPLEVREPHDSEDEGCLSFPGERFGLVRAHRVILRAQDASGQPFTIEADGWFARILQHEVDHLHGVMYVDRLDAIQAHVAHKVTKKRGWGIPGNTWTPGIDRLED</sequence>
<dbReference type="CDD" id="cd00487">
    <property type="entry name" value="Pep_deformylase"/>
    <property type="match status" value="1"/>
</dbReference>
<comment type="function">
    <text evidence="5">Removes the formyl group from the N-terminal Met of newly synthesized proteins.</text>
</comment>
<accession>A0A6J7GXW7</accession>
<dbReference type="GO" id="GO:0042586">
    <property type="term" value="F:peptide deformylase activity"/>
    <property type="evidence" value="ECO:0007669"/>
    <property type="project" value="InterPro"/>
</dbReference>
<reference evidence="6" key="1">
    <citation type="submission" date="2020-05" db="EMBL/GenBank/DDBJ databases">
        <authorList>
            <person name="Chiriac C."/>
            <person name="Salcher M."/>
            <person name="Ghai R."/>
            <person name="Kavagutti S V."/>
        </authorList>
    </citation>
    <scope>NUCLEOTIDE SEQUENCE</scope>
</reference>
<dbReference type="InterPro" id="IPR036821">
    <property type="entry name" value="Peptide_deformylase_sf"/>
</dbReference>
<evidence type="ECO:0000256" key="1">
    <source>
        <dbReference type="ARBA" id="ARBA00010759"/>
    </source>
</evidence>
<dbReference type="PIRSF" id="PIRSF004749">
    <property type="entry name" value="Pep_def"/>
    <property type="match status" value="1"/>
</dbReference>
<organism evidence="6">
    <name type="scientific">freshwater metagenome</name>
    <dbReference type="NCBI Taxonomy" id="449393"/>
    <lineage>
        <taxon>unclassified sequences</taxon>
        <taxon>metagenomes</taxon>
        <taxon>ecological metagenomes</taxon>
    </lineage>
</organism>
<proteinExistence type="inferred from homology"/>